<dbReference type="EMBL" id="BSYJ01000002">
    <property type="protein sequence ID" value="GMG86775.1"/>
    <property type="molecule type" value="Genomic_DNA"/>
</dbReference>
<protein>
    <submittedName>
        <fullName evidence="2">Uncharacterized protein</fullName>
    </submittedName>
</protein>
<sequence>MDDFLEHDAEQGEDTDADKEVFEHGGNPVRVGEADFKLNGVRAYSSAPILSRNLQGSEPTDVWVRDDWGQSHGSDPIGSIDGVN</sequence>
<gene>
    <name evidence="2" type="ORF">MNKW57_10960</name>
</gene>
<feature type="compositionally biased region" description="Basic and acidic residues" evidence="1">
    <location>
        <begin position="1"/>
        <end position="10"/>
    </location>
</feature>
<proteinExistence type="predicted"/>
<feature type="region of interest" description="Disordered" evidence="1">
    <location>
        <begin position="1"/>
        <end position="27"/>
    </location>
</feature>
<comment type="caution">
    <text evidence="2">The sequence shown here is derived from an EMBL/GenBank/DDBJ whole genome shotgun (WGS) entry which is preliminary data.</text>
</comment>
<accession>A0ABQ6LXH2</accession>
<organism evidence="2 3">
    <name type="scientific">Biformimicrobium ophioploci</name>
    <dbReference type="NCBI Taxonomy" id="3036711"/>
    <lineage>
        <taxon>Bacteria</taxon>
        <taxon>Pseudomonadati</taxon>
        <taxon>Pseudomonadota</taxon>
        <taxon>Gammaproteobacteria</taxon>
        <taxon>Cellvibrionales</taxon>
        <taxon>Microbulbiferaceae</taxon>
        <taxon>Biformimicrobium</taxon>
    </lineage>
</organism>
<reference evidence="2 3" key="1">
    <citation type="submission" date="2023-04" db="EMBL/GenBank/DDBJ databases">
        <title>Marinobulbifer ophiurae gen. nov., sp. Nov., isolate from tissue of brittle star Ophioplocus japonicus.</title>
        <authorList>
            <person name="Kawano K."/>
            <person name="Sawayama S."/>
            <person name="Nakagawa S."/>
        </authorList>
    </citation>
    <scope>NUCLEOTIDE SEQUENCE [LARGE SCALE GENOMIC DNA]</scope>
    <source>
        <strain evidence="2 3">NKW57</strain>
    </source>
</reference>
<keyword evidence="3" id="KW-1185">Reference proteome</keyword>
<evidence type="ECO:0000313" key="3">
    <source>
        <dbReference type="Proteomes" id="UP001224392"/>
    </source>
</evidence>
<dbReference type="Proteomes" id="UP001224392">
    <property type="component" value="Unassembled WGS sequence"/>
</dbReference>
<evidence type="ECO:0000256" key="1">
    <source>
        <dbReference type="SAM" id="MobiDB-lite"/>
    </source>
</evidence>
<evidence type="ECO:0000313" key="2">
    <source>
        <dbReference type="EMBL" id="GMG86775.1"/>
    </source>
</evidence>
<name>A0ABQ6LXH2_9GAMM</name>